<dbReference type="PROSITE" id="PS51779">
    <property type="entry name" value="POTRA"/>
    <property type="match status" value="2"/>
</dbReference>
<sequence length="879" mass="99167">MKLLLNIKKENDDLGKLVTNLVNRPSILTFLKYCTSIILFIGCFNIEAQNPNTKYTVGEITVAGNTTFNEQTIITYSGLSKGKEIYIPGEQISNAIKKLWGSKLFNNIEIYVTNIEGNVANLEIRLSDLPQLNDLKINGIKRSKQEDIIKENNLNKGVKVTENLITTTKNFLTKKYKKEGFYNTKIHINTVEVKDSLKTSRVNMVLNIDKGAKVKIKDITFFGNEVLEDKKLRASMKSTKKKNFLRVWKRSKFIDSAYQADLGHVIDTYKKNGYRDARILSDSLIVNDDKTISLAINVTEGEQYKFGEINFIGNSVYSDEYLKRLLRINKGDTYNSILLQERIADNSKPDAFDITNQYQNNGYLFSSVNSVEVNVENHVIDTEIRISEGKPAYFNSVSVVGNEKTNDHVIYREIRTRPGELYSKANVVRTVRELGQLGFFDAQELSPNFLNPNPVEGTIDMEYSVKETGSSQIELQGGYGGGGFIGTLGLSFNNFSIKDIFKKDAYKPIPMGDGQKLALRLQASQFYQTYSFSFSEPWLGGKKPVQFSASLSHTKQFGQDFTDYTVDKSRSFNITGITFGLAKRLSVPDDFFTLSQSIGYQRYDLNNYNTGLFEFGDGYSNNLAYTIGISRNNTSVDPIYPTGGSSYSASAKVTLPYSLLNNVDYEALKNERDENDVIRHDTNSNPDEVLAANERIAEIDQERYKWLEFYKVKFKAEWYTQIMKDLVLKPSTEFGFLGAYNNDRGVIPFERFFVGGDGLGNYSLDGRENVQLRGYPNNSLSGVDGGTIYNKFSLELRYPITLKASAKIFVLGFAEAGASYDNFKDYNPFDLYRSAGAGLRIFMPAFGLLGIDFGYGFDARPGTNSPNGWETHFIIGQQF</sequence>
<dbReference type="Gene3D" id="2.40.160.50">
    <property type="entry name" value="membrane protein fhac: a member of the omp85/tpsb transporter family"/>
    <property type="match status" value="1"/>
</dbReference>
<evidence type="ECO:0000256" key="6">
    <source>
        <dbReference type="ARBA" id="ARBA00023136"/>
    </source>
</evidence>
<evidence type="ECO:0000256" key="4">
    <source>
        <dbReference type="ARBA" id="ARBA00022729"/>
    </source>
</evidence>
<name>A0A6N6MIG2_9FLAO</name>
<keyword evidence="10" id="KW-1185">Reference proteome</keyword>
<dbReference type="PIRSF" id="PIRSF006076">
    <property type="entry name" value="OM_assembly_OMP85"/>
    <property type="match status" value="1"/>
</dbReference>
<reference evidence="9 10" key="1">
    <citation type="submission" date="2019-09" db="EMBL/GenBank/DDBJ databases">
        <authorList>
            <person name="Cao W.R."/>
        </authorList>
    </citation>
    <scope>NUCLEOTIDE SEQUENCE [LARGE SCALE GENOMIC DNA]</scope>
    <source>
        <strain evidence="9 10">B1N29</strain>
    </source>
</reference>
<keyword evidence="6" id="KW-0472">Membrane</keyword>
<evidence type="ECO:0000256" key="2">
    <source>
        <dbReference type="ARBA" id="ARBA00022452"/>
    </source>
</evidence>
<evidence type="ECO:0000256" key="7">
    <source>
        <dbReference type="ARBA" id="ARBA00023237"/>
    </source>
</evidence>
<keyword evidence="7" id="KW-0998">Cell outer membrane</keyword>
<dbReference type="EMBL" id="WAAT01000022">
    <property type="protein sequence ID" value="KAB1069729.1"/>
    <property type="molecule type" value="Genomic_DNA"/>
</dbReference>
<dbReference type="Proteomes" id="UP000441333">
    <property type="component" value="Unassembled WGS sequence"/>
</dbReference>
<dbReference type="AlphaFoldDB" id="A0A6N6MIG2"/>
<evidence type="ECO:0000256" key="3">
    <source>
        <dbReference type="ARBA" id="ARBA00022692"/>
    </source>
</evidence>
<proteinExistence type="predicted"/>
<dbReference type="InterPro" id="IPR034746">
    <property type="entry name" value="POTRA"/>
</dbReference>
<dbReference type="PANTHER" id="PTHR12815">
    <property type="entry name" value="SORTING AND ASSEMBLY MACHINERY SAMM50 PROTEIN FAMILY MEMBER"/>
    <property type="match status" value="1"/>
</dbReference>
<evidence type="ECO:0000256" key="1">
    <source>
        <dbReference type="ARBA" id="ARBA00004370"/>
    </source>
</evidence>
<evidence type="ECO:0000313" key="10">
    <source>
        <dbReference type="Proteomes" id="UP000441333"/>
    </source>
</evidence>
<comment type="subcellular location">
    <subcellularLocation>
        <location evidence="1">Membrane</location>
    </subcellularLocation>
</comment>
<comment type="caution">
    <text evidence="9">The sequence shown here is derived from an EMBL/GenBank/DDBJ whole genome shotgun (WGS) entry which is preliminary data.</text>
</comment>
<dbReference type="PANTHER" id="PTHR12815:SF47">
    <property type="entry name" value="TRANSLOCATION AND ASSEMBLY MODULE SUBUNIT TAMA"/>
    <property type="match status" value="1"/>
</dbReference>
<evidence type="ECO:0000256" key="5">
    <source>
        <dbReference type="ARBA" id="ARBA00022737"/>
    </source>
</evidence>
<dbReference type="Pfam" id="PF07244">
    <property type="entry name" value="POTRA"/>
    <property type="match status" value="4"/>
</dbReference>
<dbReference type="Pfam" id="PF01103">
    <property type="entry name" value="Omp85"/>
    <property type="match status" value="1"/>
</dbReference>
<dbReference type="Gene3D" id="3.10.20.310">
    <property type="entry name" value="membrane protein fhac"/>
    <property type="match status" value="5"/>
</dbReference>
<dbReference type="RefSeq" id="WP_150936549.1">
    <property type="nucleotide sequence ID" value="NZ_WAAT01000022.1"/>
</dbReference>
<gene>
    <name evidence="9" type="ORF">F6U93_02630</name>
</gene>
<keyword evidence="5" id="KW-0677">Repeat</keyword>
<dbReference type="InterPro" id="IPR010827">
    <property type="entry name" value="BamA/TamA_POTRA"/>
</dbReference>
<dbReference type="InterPro" id="IPR039910">
    <property type="entry name" value="D15-like"/>
</dbReference>
<evidence type="ECO:0000259" key="8">
    <source>
        <dbReference type="PROSITE" id="PS51779"/>
    </source>
</evidence>
<evidence type="ECO:0000313" key="9">
    <source>
        <dbReference type="EMBL" id="KAB1069729.1"/>
    </source>
</evidence>
<keyword evidence="4" id="KW-0732">Signal</keyword>
<dbReference type="InterPro" id="IPR023707">
    <property type="entry name" value="OM_assembly_BamA"/>
</dbReference>
<feature type="domain" description="POTRA" evidence="8">
    <location>
        <begin position="214"/>
        <end position="301"/>
    </location>
</feature>
<keyword evidence="3" id="KW-0812">Transmembrane</keyword>
<dbReference type="GO" id="GO:0019867">
    <property type="term" value="C:outer membrane"/>
    <property type="evidence" value="ECO:0007669"/>
    <property type="project" value="InterPro"/>
</dbReference>
<organism evidence="9 10">
    <name type="scientific">Pseudotamlana haliotis</name>
    <dbReference type="NCBI Taxonomy" id="2614804"/>
    <lineage>
        <taxon>Bacteria</taxon>
        <taxon>Pseudomonadati</taxon>
        <taxon>Bacteroidota</taxon>
        <taxon>Flavobacteriia</taxon>
        <taxon>Flavobacteriales</taxon>
        <taxon>Flavobacteriaceae</taxon>
        <taxon>Pseudotamlana</taxon>
    </lineage>
</organism>
<dbReference type="GO" id="GO:0071709">
    <property type="term" value="P:membrane assembly"/>
    <property type="evidence" value="ECO:0007669"/>
    <property type="project" value="InterPro"/>
</dbReference>
<dbReference type="InterPro" id="IPR000184">
    <property type="entry name" value="Bac_surfAg_D15"/>
</dbReference>
<keyword evidence="2" id="KW-1134">Transmembrane beta strand</keyword>
<accession>A0A6N6MIG2</accession>
<feature type="domain" description="POTRA" evidence="8">
    <location>
        <begin position="304"/>
        <end position="389"/>
    </location>
</feature>
<protein>
    <submittedName>
        <fullName evidence="9">BamA/TamA family outer membrane protein</fullName>
    </submittedName>
</protein>